<dbReference type="InterPro" id="IPR036250">
    <property type="entry name" value="AcylCo_DH-like_C"/>
</dbReference>
<dbReference type="SUPFAM" id="SSF47203">
    <property type="entry name" value="Acyl-CoA dehydrogenase C-terminal domain-like"/>
    <property type="match status" value="1"/>
</dbReference>
<dbReference type="PANTHER" id="PTHR43884">
    <property type="entry name" value="ACYL-COA DEHYDROGENASE"/>
    <property type="match status" value="1"/>
</dbReference>
<keyword evidence="1" id="KW-0560">Oxidoreductase</keyword>
<organism evidence="4 5">
    <name type="scientific">Nocardia bovistercoris</name>
    <dbReference type="NCBI Taxonomy" id="2785916"/>
    <lineage>
        <taxon>Bacteria</taxon>
        <taxon>Bacillati</taxon>
        <taxon>Actinomycetota</taxon>
        <taxon>Actinomycetes</taxon>
        <taxon>Mycobacteriales</taxon>
        <taxon>Nocardiaceae</taxon>
        <taxon>Nocardia</taxon>
    </lineage>
</organism>
<dbReference type="InterPro" id="IPR013107">
    <property type="entry name" value="Acyl-CoA_DH_C"/>
</dbReference>
<dbReference type="GO" id="GO:0008470">
    <property type="term" value="F:3-methylbutanoyl-CoA dehydrogenase activity"/>
    <property type="evidence" value="ECO:0007669"/>
    <property type="project" value="TreeGrafter"/>
</dbReference>
<proteinExistence type="predicted"/>
<sequence>MSAHDATGNGAPRPVTDAELLERFGPVFERIAEGALDRETTRRIPLREAGWLAELGFGALRVPVELGGSGVTLRQLFLLLIELGAAESNLVQALRVHFRFTEDRWRERDTERGRRWLARVADGAIVGNASSERSGNVRGQTNTTLREVDGKLLLNGVKYYSTGSLYADYISVAVATAEGQRSAAMVRSDAEGVHLLDDYTGFGQRTSASGTSTFTDVVVDPGEVIAFEPNFAGQTAIVQLVHLATLAGIVRRAVDETAGFVRRRRRSYSQASADLPREDPQVQQVLGRADAVAHATAQIVLGVAASLDRAVDARFALRTAPEEQRTDAAEARVRALELEAELNVYRAQSTVIDLALRTTTEIFEVGGASALDESLHLDRHWRNARTLASHNPVIYRERQLGDHLLNGVEPLNQPSVGEAPGLPEVLPEAGPRLVVVP</sequence>
<dbReference type="InterPro" id="IPR013786">
    <property type="entry name" value="AcylCoA_DH/ox_N"/>
</dbReference>
<dbReference type="Gene3D" id="1.10.540.10">
    <property type="entry name" value="Acyl-CoA dehydrogenase/oxidase, N-terminal domain"/>
    <property type="match status" value="1"/>
</dbReference>
<evidence type="ECO:0000259" key="3">
    <source>
        <dbReference type="Pfam" id="PF08028"/>
    </source>
</evidence>
<dbReference type="Pfam" id="PF08028">
    <property type="entry name" value="Acyl-CoA_dh_2"/>
    <property type="match status" value="1"/>
</dbReference>
<dbReference type="InterPro" id="IPR046373">
    <property type="entry name" value="Acyl-CoA_Oxase/DH_mid-dom_sf"/>
</dbReference>
<reference evidence="4" key="1">
    <citation type="submission" date="2020-11" db="EMBL/GenBank/DDBJ databases">
        <title>Nocardia NEAU-351.nov., a novel actinomycete isolated from the cow dung.</title>
        <authorList>
            <person name="Zhang X."/>
        </authorList>
    </citation>
    <scope>NUCLEOTIDE SEQUENCE</scope>
    <source>
        <strain evidence="4">NEAU-351</strain>
    </source>
</reference>
<dbReference type="RefSeq" id="WP_196151867.1">
    <property type="nucleotide sequence ID" value="NZ_JADMLG010000011.1"/>
</dbReference>
<dbReference type="Proteomes" id="UP000655751">
    <property type="component" value="Unassembled WGS sequence"/>
</dbReference>
<dbReference type="GO" id="GO:0006552">
    <property type="term" value="P:L-leucine catabolic process"/>
    <property type="evidence" value="ECO:0007669"/>
    <property type="project" value="TreeGrafter"/>
</dbReference>
<dbReference type="SUPFAM" id="SSF56645">
    <property type="entry name" value="Acyl-CoA dehydrogenase NM domain-like"/>
    <property type="match status" value="1"/>
</dbReference>
<dbReference type="InterPro" id="IPR009100">
    <property type="entry name" value="AcylCoA_DH/oxidase_NM_dom_sf"/>
</dbReference>
<feature type="domain" description="Acyl-CoA dehydrogenase/oxidase N-terminal" evidence="2">
    <location>
        <begin position="29"/>
        <end position="123"/>
    </location>
</feature>
<keyword evidence="5" id="KW-1185">Reference proteome</keyword>
<evidence type="ECO:0000313" key="5">
    <source>
        <dbReference type="Proteomes" id="UP000655751"/>
    </source>
</evidence>
<feature type="domain" description="Acyl-CoA dehydrogenase C-terminal" evidence="3">
    <location>
        <begin position="242"/>
        <end position="391"/>
    </location>
</feature>
<accession>A0A931IDQ0</accession>
<dbReference type="GO" id="GO:0050660">
    <property type="term" value="F:flavin adenine dinucleotide binding"/>
    <property type="evidence" value="ECO:0007669"/>
    <property type="project" value="InterPro"/>
</dbReference>
<dbReference type="Pfam" id="PF02771">
    <property type="entry name" value="Acyl-CoA_dh_N"/>
    <property type="match status" value="1"/>
</dbReference>
<dbReference type="AlphaFoldDB" id="A0A931IDQ0"/>
<dbReference type="Gene3D" id="2.40.110.10">
    <property type="entry name" value="Butyryl-CoA Dehydrogenase, subunit A, domain 2"/>
    <property type="match status" value="1"/>
</dbReference>
<dbReference type="Gene3D" id="1.20.140.10">
    <property type="entry name" value="Butyryl-CoA Dehydrogenase, subunit A, domain 3"/>
    <property type="match status" value="1"/>
</dbReference>
<dbReference type="InterPro" id="IPR037069">
    <property type="entry name" value="AcylCoA_DH/ox_N_sf"/>
</dbReference>
<comment type="caution">
    <text evidence="4">The sequence shown here is derived from an EMBL/GenBank/DDBJ whole genome shotgun (WGS) entry which is preliminary data.</text>
</comment>
<protein>
    <submittedName>
        <fullName evidence="4">Acyl-CoA dehydrogenase</fullName>
    </submittedName>
</protein>
<name>A0A931IDQ0_9NOCA</name>
<dbReference type="PIRSF" id="PIRSF016578">
    <property type="entry name" value="HsaA"/>
    <property type="match status" value="1"/>
</dbReference>
<dbReference type="EMBL" id="JADMLG010000011">
    <property type="protein sequence ID" value="MBH0779559.1"/>
    <property type="molecule type" value="Genomic_DNA"/>
</dbReference>
<dbReference type="PANTHER" id="PTHR43884:SF12">
    <property type="entry name" value="ISOVALERYL-COA DEHYDROGENASE, MITOCHONDRIAL-RELATED"/>
    <property type="match status" value="1"/>
</dbReference>
<evidence type="ECO:0000313" key="4">
    <source>
        <dbReference type="EMBL" id="MBH0779559.1"/>
    </source>
</evidence>
<evidence type="ECO:0000259" key="2">
    <source>
        <dbReference type="Pfam" id="PF02771"/>
    </source>
</evidence>
<gene>
    <name evidence="4" type="ORF">IT779_25135</name>
</gene>
<evidence type="ECO:0000256" key="1">
    <source>
        <dbReference type="ARBA" id="ARBA00023002"/>
    </source>
</evidence>